<accession>A0ABY3SGY7</accession>
<protein>
    <submittedName>
        <fullName evidence="1">Uncharacterized protein</fullName>
    </submittedName>
</protein>
<evidence type="ECO:0000313" key="1">
    <source>
        <dbReference type="EMBL" id="UJF32202.1"/>
    </source>
</evidence>
<sequence length="99" mass="11673">MKRLPLDTALTLMRRENVLGHCSNGMDELVGIFVKYVKDPMSQEQVELSLAHYLAKSKHNDVVQRNQVLAKVARFLNQYDWRLSDDHMDYYRKYLPLFG</sequence>
<reference evidence="1 2" key="1">
    <citation type="journal article" date="2024" name="Int. J. Syst. Evol. Microbiol.">
        <title>Paenibacillus hexagrammi sp. nov., a novel bacterium isolated from the gut content of Hexagrammos agrammus.</title>
        <authorList>
            <person name="Jung H.K."/>
            <person name="Kim D.G."/>
            <person name="Zin H."/>
            <person name="Park J."/>
            <person name="Jung H."/>
            <person name="Kim Y.O."/>
            <person name="Kong H.J."/>
            <person name="Kim J.W."/>
            <person name="Kim Y.S."/>
        </authorList>
    </citation>
    <scope>NUCLEOTIDE SEQUENCE [LARGE SCALE GENOMIC DNA]</scope>
    <source>
        <strain evidence="1 2">YPD9-1</strain>
    </source>
</reference>
<dbReference type="Proteomes" id="UP001649230">
    <property type="component" value="Chromosome"/>
</dbReference>
<dbReference type="EMBL" id="CP090978">
    <property type="protein sequence ID" value="UJF32202.1"/>
    <property type="molecule type" value="Genomic_DNA"/>
</dbReference>
<name>A0ABY3SGY7_9BACL</name>
<evidence type="ECO:0000313" key="2">
    <source>
        <dbReference type="Proteomes" id="UP001649230"/>
    </source>
</evidence>
<proteinExistence type="predicted"/>
<keyword evidence="2" id="KW-1185">Reference proteome</keyword>
<organism evidence="1 2">
    <name type="scientific">Paenibacillus hexagrammi</name>
    <dbReference type="NCBI Taxonomy" id="2908839"/>
    <lineage>
        <taxon>Bacteria</taxon>
        <taxon>Bacillati</taxon>
        <taxon>Bacillota</taxon>
        <taxon>Bacilli</taxon>
        <taxon>Bacillales</taxon>
        <taxon>Paenibacillaceae</taxon>
        <taxon>Paenibacillus</taxon>
    </lineage>
</organism>
<gene>
    <name evidence="1" type="ORF">L0M14_21105</name>
</gene>
<dbReference type="RefSeq" id="WP_235118546.1">
    <property type="nucleotide sequence ID" value="NZ_CP090978.1"/>
</dbReference>